<organism evidence="2 3">
    <name type="scientific">Roseovarius tolerans</name>
    <dbReference type="NCBI Taxonomy" id="74031"/>
    <lineage>
        <taxon>Bacteria</taxon>
        <taxon>Pseudomonadati</taxon>
        <taxon>Pseudomonadota</taxon>
        <taxon>Alphaproteobacteria</taxon>
        <taxon>Rhodobacterales</taxon>
        <taxon>Roseobacteraceae</taxon>
        <taxon>Roseovarius</taxon>
    </lineage>
</organism>
<sequence>MRLDHLAVAAKSLDEGRAVVEEALGLTLQPGGQHTHFGTHNLLMGLADGLYLEVIAVDPEAPVPGYPRWFDLDRFHGAPRLSNWICAVDDLEAAMTHHPQAGVAVDLARGDLRWRMAVPEGGVLPFDNRFPALIEWQAGGHPSARLAGSGARLERLVVAHPEAAALRAELSELSDPRVVVEPGAPGLRAEIATPHGVRVLE</sequence>
<dbReference type="PATRIC" id="fig|74031.6.peg.1736"/>
<dbReference type="Gene3D" id="3.10.180.10">
    <property type="entry name" value="2,3-Dihydroxybiphenyl 1,2-Dioxygenase, domain 1"/>
    <property type="match status" value="1"/>
</dbReference>
<reference evidence="3" key="1">
    <citation type="submission" date="2015-07" db="EMBL/GenBank/DDBJ databases">
        <title>Draft Genome Sequence of Roseovarius tolerans EL-164, a producer of N-Acylated Alanine Methyl Esters (NAMEs).</title>
        <authorList>
            <person name="Voget S."/>
            <person name="Bruns H."/>
            <person name="Wagner-Doebler I."/>
            <person name="Schulz S."/>
            <person name="Daniel R."/>
        </authorList>
    </citation>
    <scope>NUCLEOTIDE SEQUENCE [LARGE SCALE GENOMIC DNA]</scope>
    <source>
        <strain evidence="3">EL-164</strain>
    </source>
</reference>
<dbReference type="EMBL" id="LGVV01000018">
    <property type="protein sequence ID" value="KNX41732.1"/>
    <property type="molecule type" value="Genomic_DNA"/>
</dbReference>
<dbReference type="Proteomes" id="UP000037046">
    <property type="component" value="Unassembled WGS sequence"/>
</dbReference>
<name>A0A0L6CVD3_9RHOB</name>
<dbReference type="STRING" id="74031.SAMN04488077_10931"/>
<dbReference type="InterPro" id="IPR029068">
    <property type="entry name" value="Glyas_Bleomycin-R_OHBP_Dase"/>
</dbReference>
<evidence type="ECO:0000313" key="2">
    <source>
        <dbReference type="EMBL" id="KNX41732.1"/>
    </source>
</evidence>
<keyword evidence="3" id="KW-1185">Reference proteome</keyword>
<dbReference type="AlphaFoldDB" id="A0A0L6CVD3"/>
<gene>
    <name evidence="2" type="ORF">ROTO_17030</name>
</gene>
<dbReference type="OrthoDB" id="8451710at2"/>
<evidence type="ECO:0000259" key="1">
    <source>
        <dbReference type="Pfam" id="PF13468"/>
    </source>
</evidence>
<accession>A0A0L6CVD3</accession>
<comment type="caution">
    <text evidence="2">The sequence shown here is derived from an EMBL/GenBank/DDBJ whole genome shotgun (WGS) entry which is preliminary data.</text>
</comment>
<proteinExistence type="predicted"/>
<dbReference type="RefSeq" id="WP_050662601.1">
    <property type="nucleotide sequence ID" value="NZ_CP118494.1"/>
</dbReference>
<dbReference type="SUPFAM" id="SSF54593">
    <property type="entry name" value="Glyoxalase/Bleomycin resistance protein/Dihydroxybiphenyl dioxygenase"/>
    <property type="match status" value="1"/>
</dbReference>
<evidence type="ECO:0000313" key="3">
    <source>
        <dbReference type="Proteomes" id="UP000037046"/>
    </source>
</evidence>
<dbReference type="InterPro" id="IPR025870">
    <property type="entry name" value="Glyoxalase-like_dom"/>
</dbReference>
<protein>
    <recommendedName>
        <fullName evidence="1">Glyoxalase-like domain-containing protein</fullName>
    </recommendedName>
</protein>
<dbReference type="Pfam" id="PF13468">
    <property type="entry name" value="Glyoxalase_3"/>
    <property type="match status" value="1"/>
</dbReference>
<feature type="domain" description="Glyoxalase-like" evidence="1">
    <location>
        <begin position="3"/>
        <end position="173"/>
    </location>
</feature>